<comment type="caution">
    <text evidence="1">The sequence shown here is derived from an EMBL/GenBank/DDBJ whole genome shotgun (WGS) entry which is preliminary data.</text>
</comment>
<evidence type="ECO:0000313" key="2">
    <source>
        <dbReference type="Proteomes" id="UP001373159"/>
    </source>
</evidence>
<keyword evidence="2" id="KW-1185">Reference proteome</keyword>
<reference evidence="1 2" key="1">
    <citation type="submission" date="2024-02" db="EMBL/GenBank/DDBJ databases">
        <title>Bifidobacterium honeyensis sp. nov., isolated from the comb honey.</title>
        <authorList>
            <person name="Liu W."/>
            <person name="Li Y."/>
        </authorList>
    </citation>
    <scope>NUCLEOTIDE SEQUENCE [LARGE SCALE GENOMIC DNA]</scope>
    <source>
        <strain evidence="1 2">IMAU50988</strain>
    </source>
</reference>
<dbReference type="RefSeq" id="WP_340468905.1">
    <property type="nucleotide sequence ID" value="NZ_JBANBB010000001.1"/>
</dbReference>
<organism evidence="1 2">
    <name type="scientific">Bifidobacterium favimelis</name>
    <dbReference type="NCBI Taxonomy" id="3122979"/>
    <lineage>
        <taxon>Bacteria</taxon>
        <taxon>Bacillati</taxon>
        <taxon>Actinomycetota</taxon>
        <taxon>Actinomycetes</taxon>
        <taxon>Bifidobacteriales</taxon>
        <taxon>Bifidobacteriaceae</taxon>
        <taxon>Bifidobacterium</taxon>
    </lineage>
</organism>
<sequence length="222" mass="24365">MALYELSMLAARKIRRTDGVPGAKPAFPSAPLEMGAADLYQEVEEIVRDVAADIGVWGGRAPGLLNKLSSRLGRLAQAPHVRKDYLRLADALHRVQMRVAPREDRIMLGRCLNPRCKAELKGLATDTAITCRDCGSVWSVEELHRARRQRLAGRSITGTPTQVAAWVKSATGVQVKGQNVKDWIRRGQVGIVSKRGRGIYECSLPDLLRAAESAHPGVKLTR</sequence>
<gene>
    <name evidence="1" type="ORF">V8P97_02750</name>
</gene>
<protein>
    <recommendedName>
        <fullName evidence="3">PhnA protein</fullName>
    </recommendedName>
</protein>
<dbReference type="EMBL" id="JBANBB010000001">
    <property type="protein sequence ID" value="MEK0306389.1"/>
    <property type="molecule type" value="Genomic_DNA"/>
</dbReference>
<dbReference type="Proteomes" id="UP001373159">
    <property type="component" value="Unassembled WGS sequence"/>
</dbReference>
<name>A0ABU8ZMG2_9BIFI</name>
<evidence type="ECO:0008006" key="3">
    <source>
        <dbReference type="Google" id="ProtNLM"/>
    </source>
</evidence>
<proteinExistence type="predicted"/>
<accession>A0ABU8ZMG2</accession>
<evidence type="ECO:0000313" key="1">
    <source>
        <dbReference type="EMBL" id="MEK0306389.1"/>
    </source>
</evidence>